<accession>A0A7J6B497</accession>
<organism evidence="8 9">
    <name type="scientific">Ameiurus melas</name>
    <name type="common">Black bullhead</name>
    <name type="synonym">Silurus melas</name>
    <dbReference type="NCBI Taxonomy" id="219545"/>
    <lineage>
        <taxon>Eukaryota</taxon>
        <taxon>Metazoa</taxon>
        <taxon>Chordata</taxon>
        <taxon>Craniata</taxon>
        <taxon>Vertebrata</taxon>
        <taxon>Euteleostomi</taxon>
        <taxon>Actinopterygii</taxon>
        <taxon>Neopterygii</taxon>
        <taxon>Teleostei</taxon>
        <taxon>Ostariophysi</taxon>
        <taxon>Siluriformes</taxon>
        <taxon>Ictaluridae</taxon>
        <taxon>Ameiurus</taxon>
    </lineage>
</organism>
<evidence type="ECO:0000256" key="5">
    <source>
        <dbReference type="SAM" id="MobiDB-lite"/>
    </source>
</evidence>
<dbReference type="InterPro" id="IPR007110">
    <property type="entry name" value="Ig-like_dom"/>
</dbReference>
<comment type="caution">
    <text evidence="8">The sequence shown here is derived from an EMBL/GenBank/DDBJ whole genome shotgun (WGS) entry which is preliminary data.</text>
</comment>
<dbReference type="GO" id="GO:0016020">
    <property type="term" value="C:membrane"/>
    <property type="evidence" value="ECO:0007669"/>
    <property type="project" value="UniProtKB-SubCell"/>
</dbReference>
<proteinExistence type="predicted"/>
<dbReference type="PANTHER" id="PTHR12080:SF59">
    <property type="entry name" value="HEPATIC AND GLIAL CELL ADHESION MOLECULE"/>
    <property type="match status" value="1"/>
</dbReference>
<reference evidence="8 9" key="1">
    <citation type="submission" date="2020-02" db="EMBL/GenBank/DDBJ databases">
        <title>A chromosome-scale genome assembly of the black bullhead catfish (Ameiurus melas).</title>
        <authorList>
            <person name="Wen M."/>
            <person name="Zham M."/>
            <person name="Cabau C."/>
            <person name="Klopp C."/>
            <person name="Donnadieu C."/>
            <person name="Roques C."/>
            <person name="Bouchez O."/>
            <person name="Lampietro C."/>
            <person name="Jouanno E."/>
            <person name="Herpin A."/>
            <person name="Louis A."/>
            <person name="Berthelot C."/>
            <person name="Parey E."/>
            <person name="Roest-Crollius H."/>
            <person name="Braasch I."/>
            <person name="Postlethwait J."/>
            <person name="Robinson-Rechavi M."/>
            <person name="Echchiki A."/>
            <person name="Begum T."/>
            <person name="Montfort J."/>
            <person name="Schartl M."/>
            <person name="Bobe J."/>
            <person name="Guiguen Y."/>
        </authorList>
    </citation>
    <scope>NUCLEOTIDE SEQUENCE [LARGE SCALE GENOMIC DNA]</scope>
    <source>
        <strain evidence="8">M_S1</strain>
        <tissue evidence="8">Blood</tissue>
    </source>
</reference>
<dbReference type="EMBL" id="JAAGNN010000005">
    <property type="protein sequence ID" value="KAF4088901.1"/>
    <property type="molecule type" value="Genomic_DNA"/>
</dbReference>
<feature type="domain" description="Ig-like" evidence="7">
    <location>
        <begin position="133"/>
        <end position="217"/>
    </location>
</feature>
<evidence type="ECO:0000313" key="9">
    <source>
        <dbReference type="Proteomes" id="UP000593565"/>
    </source>
</evidence>
<dbReference type="PANTHER" id="PTHR12080">
    <property type="entry name" value="SIGNALING LYMPHOCYTIC ACTIVATION MOLECULE"/>
    <property type="match status" value="1"/>
</dbReference>
<evidence type="ECO:0000256" key="1">
    <source>
        <dbReference type="ARBA" id="ARBA00004370"/>
    </source>
</evidence>
<evidence type="ECO:0000259" key="7">
    <source>
        <dbReference type="PROSITE" id="PS50835"/>
    </source>
</evidence>
<evidence type="ECO:0000256" key="2">
    <source>
        <dbReference type="ARBA" id="ARBA00022729"/>
    </source>
</evidence>
<dbReference type="AlphaFoldDB" id="A0A7J6B497"/>
<feature type="signal peptide" evidence="6">
    <location>
        <begin position="1"/>
        <end position="23"/>
    </location>
</feature>
<evidence type="ECO:0000256" key="6">
    <source>
        <dbReference type="SAM" id="SignalP"/>
    </source>
</evidence>
<dbReference type="PROSITE" id="PS50835">
    <property type="entry name" value="IG_LIKE"/>
    <property type="match status" value="1"/>
</dbReference>
<feature type="region of interest" description="Disordered" evidence="5">
    <location>
        <begin position="204"/>
        <end position="241"/>
    </location>
</feature>
<keyword evidence="4" id="KW-0325">Glycoprotein</keyword>
<name>A0A7J6B497_AMEME</name>
<keyword evidence="2 6" id="KW-0732">Signal</keyword>
<evidence type="ECO:0000313" key="8">
    <source>
        <dbReference type="EMBL" id="KAF4088901.1"/>
    </source>
</evidence>
<sequence>MMFASVSIRVMCLMVFFHQGIRGEDVRHVTGYVGESVVLPSDADPSWTLGTIRWSIYENFTFIAVLNRKKENVDIFNLFRGRLELNKSSGHLTIKNVSSSDALKYRVELIDGKLSQRKTSFVQLSVQERLGKPSIRLLHSFLDSGYCVISLGCLSMNSKVSLSWEPEHGFSEPFWSSNQGDSGESVLWTSFTPNRVVTFSCTAADDSRQESSDKSVTCTEPEPRRNNTPPGCTQDVLNNNP</sequence>
<dbReference type="SUPFAM" id="SSF48726">
    <property type="entry name" value="Immunoglobulin"/>
    <property type="match status" value="1"/>
</dbReference>
<evidence type="ECO:0000256" key="4">
    <source>
        <dbReference type="ARBA" id="ARBA00023180"/>
    </source>
</evidence>
<comment type="subcellular location">
    <subcellularLocation>
        <location evidence="1">Membrane</location>
    </subcellularLocation>
</comment>
<dbReference type="InterPro" id="IPR013783">
    <property type="entry name" value="Ig-like_fold"/>
</dbReference>
<keyword evidence="3" id="KW-0472">Membrane</keyword>
<dbReference type="InterPro" id="IPR015631">
    <property type="entry name" value="CD2/SLAM_rcpt"/>
</dbReference>
<dbReference type="GO" id="GO:0005911">
    <property type="term" value="C:cell-cell junction"/>
    <property type="evidence" value="ECO:0007669"/>
    <property type="project" value="TreeGrafter"/>
</dbReference>
<dbReference type="Proteomes" id="UP000593565">
    <property type="component" value="Unassembled WGS sequence"/>
</dbReference>
<dbReference type="InterPro" id="IPR003599">
    <property type="entry name" value="Ig_sub"/>
</dbReference>
<dbReference type="Gene3D" id="2.60.40.10">
    <property type="entry name" value="Immunoglobulins"/>
    <property type="match status" value="1"/>
</dbReference>
<gene>
    <name evidence="8" type="ORF">AMELA_G00060080</name>
</gene>
<dbReference type="InterPro" id="IPR036179">
    <property type="entry name" value="Ig-like_dom_sf"/>
</dbReference>
<protein>
    <recommendedName>
        <fullName evidence="7">Ig-like domain-containing protein</fullName>
    </recommendedName>
</protein>
<feature type="chain" id="PRO_5029886432" description="Ig-like domain-containing protein" evidence="6">
    <location>
        <begin position="24"/>
        <end position="241"/>
    </location>
</feature>
<feature type="compositionally biased region" description="Polar residues" evidence="5">
    <location>
        <begin position="226"/>
        <end position="241"/>
    </location>
</feature>
<dbReference type="SMART" id="SM00409">
    <property type="entry name" value="IG"/>
    <property type="match status" value="1"/>
</dbReference>
<evidence type="ECO:0000256" key="3">
    <source>
        <dbReference type="ARBA" id="ARBA00023136"/>
    </source>
</evidence>
<keyword evidence="9" id="KW-1185">Reference proteome</keyword>